<dbReference type="EMBL" id="CP047129">
    <property type="protein sequence ID" value="QHB62742.1"/>
    <property type="molecule type" value="Genomic_DNA"/>
</dbReference>
<keyword evidence="1" id="KW-1133">Transmembrane helix</keyword>
<dbReference type="RefSeq" id="WP_159140641.1">
    <property type="nucleotide sequence ID" value="NZ_CP047129.1"/>
</dbReference>
<evidence type="ECO:0000256" key="1">
    <source>
        <dbReference type="SAM" id="Phobius"/>
    </source>
</evidence>
<keyword evidence="1" id="KW-0472">Membrane</keyword>
<dbReference type="Proteomes" id="UP000464884">
    <property type="component" value="Chromosome"/>
</dbReference>
<protein>
    <submittedName>
        <fullName evidence="2">Uncharacterized protein</fullName>
    </submittedName>
</protein>
<reference evidence="2 3" key="1">
    <citation type="submission" date="2019-12" db="EMBL/GenBank/DDBJ databases">
        <title>Draft Genome Sequence of Bifidobacterium adolescentis ZJ2.</title>
        <authorList>
            <person name="Jin Z."/>
        </authorList>
    </citation>
    <scope>NUCLEOTIDE SEQUENCE [LARGE SCALE GENOMIC DNA]</scope>
    <source>
        <strain evidence="2 3">ZJ2</strain>
    </source>
</reference>
<keyword evidence="1" id="KW-0812">Transmembrane</keyword>
<feature type="transmembrane region" description="Helical" evidence="1">
    <location>
        <begin position="56"/>
        <end position="73"/>
    </location>
</feature>
<gene>
    <name evidence="2" type="ORF">F3K97_05305</name>
</gene>
<evidence type="ECO:0000313" key="3">
    <source>
        <dbReference type="Proteomes" id="UP000464884"/>
    </source>
</evidence>
<sequence length="126" mass="14208">MLFDLTRISEQRVAQVDELKVGARHYIRSSTLFIFLGGAFAGLLPAMLLQMLFGGMWPYMLVPAAAIAAVVLFDRKRSTEGEKTQRRIEKMWADRHSLDGEFILPAGEPFSPNGYELIEMHSHPKA</sequence>
<accession>A0A6I6QYJ0</accession>
<evidence type="ECO:0000313" key="2">
    <source>
        <dbReference type="EMBL" id="QHB62742.1"/>
    </source>
</evidence>
<proteinExistence type="predicted"/>
<name>A0A6I6QYJ0_BIFAD</name>
<feature type="transmembrane region" description="Helical" evidence="1">
    <location>
        <begin position="32"/>
        <end position="50"/>
    </location>
</feature>
<dbReference type="AlphaFoldDB" id="A0A6I6QYJ0"/>
<organism evidence="2 3">
    <name type="scientific">Bifidobacterium adolescentis</name>
    <dbReference type="NCBI Taxonomy" id="1680"/>
    <lineage>
        <taxon>Bacteria</taxon>
        <taxon>Bacillati</taxon>
        <taxon>Actinomycetota</taxon>
        <taxon>Actinomycetes</taxon>
        <taxon>Bifidobacteriales</taxon>
        <taxon>Bifidobacteriaceae</taxon>
        <taxon>Bifidobacterium</taxon>
    </lineage>
</organism>